<organism evidence="6 7">
    <name type="scientific">Megalops atlanticus</name>
    <name type="common">Tarpon</name>
    <name type="synonym">Clupea gigantea</name>
    <dbReference type="NCBI Taxonomy" id="7932"/>
    <lineage>
        <taxon>Eukaryota</taxon>
        <taxon>Metazoa</taxon>
        <taxon>Chordata</taxon>
        <taxon>Craniata</taxon>
        <taxon>Vertebrata</taxon>
        <taxon>Euteleostomi</taxon>
        <taxon>Actinopterygii</taxon>
        <taxon>Neopterygii</taxon>
        <taxon>Teleostei</taxon>
        <taxon>Elopiformes</taxon>
        <taxon>Megalopidae</taxon>
        <taxon>Megalops</taxon>
    </lineage>
</organism>
<comment type="caution">
    <text evidence="3">Lacks conserved residue(s) required for the propagation of feature annotation.</text>
</comment>
<dbReference type="GO" id="GO:0005615">
    <property type="term" value="C:extracellular space"/>
    <property type="evidence" value="ECO:0007669"/>
    <property type="project" value="TreeGrafter"/>
</dbReference>
<dbReference type="GO" id="GO:0045840">
    <property type="term" value="P:positive regulation of mitotic nuclear division"/>
    <property type="evidence" value="ECO:0007669"/>
    <property type="project" value="TreeGrafter"/>
</dbReference>
<feature type="disulfide bond" evidence="3">
    <location>
        <begin position="67"/>
        <end position="76"/>
    </location>
</feature>
<dbReference type="GO" id="GO:0008083">
    <property type="term" value="F:growth factor activity"/>
    <property type="evidence" value="ECO:0007669"/>
    <property type="project" value="TreeGrafter"/>
</dbReference>
<protein>
    <recommendedName>
        <fullName evidence="5">EGF-like domain-containing protein</fullName>
    </recommendedName>
</protein>
<dbReference type="PANTHER" id="PTHR10740">
    <property type="entry name" value="TRANSFORMING GROWTH FACTOR ALPHA"/>
    <property type="match status" value="1"/>
</dbReference>
<evidence type="ECO:0000256" key="2">
    <source>
        <dbReference type="ARBA" id="ARBA00023157"/>
    </source>
</evidence>
<evidence type="ECO:0000313" key="7">
    <source>
        <dbReference type="Proteomes" id="UP001046870"/>
    </source>
</evidence>
<dbReference type="GO" id="GO:0008284">
    <property type="term" value="P:positive regulation of cell population proliferation"/>
    <property type="evidence" value="ECO:0007669"/>
    <property type="project" value="TreeGrafter"/>
</dbReference>
<reference evidence="6" key="1">
    <citation type="submission" date="2021-01" db="EMBL/GenBank/DDBJ databases">
        <authorList>
            <person name="Zahm M."/>
            <person name="Roques C."/>
            <person name="Cabau C."/>
            <person name="Klopp C."/>
            <person name="Donnadieu C."/>
            <person name="Jouanno E."/>
            <person name="Lampietro C."/>
            <person name="Louis A."/>
            <person name="Herpin A."/>
            <person name="Echchiki A."/>
            <person name="Berthelot C."/>
            <person name="Parey E."/>
            <person name="Roest-Crollius H."/>
            <person name="Braasch I."/>
            <person name="Postlethwait J."/>
            <person name="Bobe J."/>
            <person name="Montfort J."/>
            <person name="Bouchez O."/>
            <person name="Begum T."/>
            <person name="Mejri S."/>
            <person name="Adams A."/>
            <person name="Chen W.-J."/>
            <person name="Guiguen Y."/>
        </authorList>
    </citation>
    <scope>NUCLEOTIDE SEQUENCE</scope>
    <source>
        <strain evidence="6">YG-15Mar2019-1</strain>
        <tissue evidence="6">Brain</tissue>
    </source>
</reference>
<dbReference type="GO" id="GO:0007173">
    <property type="term" value="P:epidermal growth factor receptor signaling pathway"/>
    <property type="evidence" value="ECO:0007669"/>
    <property type="project" value="TreeGrafter"/>
</dbReference>
<evidence type="ECO:0000256" key="1">
    <source>
        <dbReference type="ARBA" id="ARBA00022536"/>
    </source>
</evidence>
<dbReference type="AlphaFoldDB" id="A0A9D3Q3G3"/>
<name>A0A9D3Q3G3_MEGAT</name>
<dbReference type="SUPFAM" id="SSF57196">
    <property type="entry name" value="EGF/Laminin"/>
    <property type="match status" value="1"/>
</dbReference>
<dbReference type="EMBL" id="JAFDVH010000007">
    <property type="protein sequence ID" value="KAG7473417.1"/>
    <property type="molecule type" value="Genomic_DNA"/>
</dbReference>
<dbReference type="PROSITE" id="PS00022">
    <property type="entry name" value="EGF_1"/>
    <property type="match status" value="1"/>
</dbReference>
<dbReference type="PROSITE" id="PS50026">
    <property type="entry name" value="EGF_3"/>
    <property type="match status" value="1"/>
</dbReference>
<evidence type="ECO:0000256" key="4">
    <source>
        <dbReference type="SAM" id="Phobius"/>
    </source>
</evidence>
<keyword evidence="1 3" id="KW-0245">EGF-like domain</keyword>
<dbReference type="OrthoDB" id="6162427at2759"/>
<dbReference type="GO" id="GO:0005154">
    <property type="term" value="F:epidermal growth factor receptor binding"/>
    <property type="evidence" value="ECO:0007669"/>
    <property type="project" value="TreeGrafter"/>
</dbReference>
<evidence type="ECO:0000313" key="6">
    <source>
        <dbReference type="EMBL" id="KAG7473417.1"/>
    </source>
</evidence>
<dbReference type="InterPro" id="IPR000742">
    <property type="entry name" value="EGF"/>
</dbReference>
<evidence type="ECO:0000259" key="5">
    <source>
        <dbReference type="PROSITE" id="PS50026"/>
    </source>
</evidence>
<keyword evidence="4" id="KW-0812">Transmembrane</keyword>
<dbReference type="PANTHER" id="PTHR10740:SF15">
    <property type="entry name" value="EGF-LIKE DOMAIN-CONTAINING PROTEIN"/>
    <property type="match status" value="1"/>
</dbReference>
<evidence type="ECO:0000256" key="3">
    <source>
        <dbReference type="PROSITE-ProRule" id="PRU00076"/>
    </source>
</evidence>
<sequence length="139" mass="15428">MCNFPGTFRGNLPFWGGNLDSRIERKEKSVVMMSEHGDPCGASEAFYCLNGGTCFKIPSVSTPRCVCHGNFKGSRCDQFQLFRSSQNSEDGRLLAAIVIIVLLILVVLAVIIYCSCKVWRERSKSLQGGAQYKTVKRPV</sequence>
<proteinExistence type="predicted"/>
<keyword evidence="4" id="KW-1133">Transmembrane helix</keyword>
<dbReference type="Gene3D" id="2.10.25.10">
    <property type="entry name" value="Laminin"/>
    <property type="match status" value="1"/>
</dbReference>
<keyword evidence="4" id="KW-0472">Membrane</keyword>
<feature type="disulfide bond" evidence="3">
    <location>
        <begin position="48"/>
        <end position="65"/>
    </location>
</feature>
<feature type="domain" description="EGF-like" evidence="5">
    <location>
        <begin position="36"/>
        <end position="77"/>
    </location>
</feature>
<comment type="caution">
    <text evidence="6">The sequence shown here is derived from an EMBL/GenBank/DDBJ whole genome shotgun (WGS) entry which is preliminary data.</text>
</comment>
<keyword evidence="2 3" id="KW-1015">Disulfide bond</keyword>
<accession>A0A9D3Q3G3</accession>
<feature type="transmembrane region" description="Helical" evidence="4">
    <location>
        <begin position="93"/>
        <end position="114"/>
    </location>
</feature>
<gene>
    <name evidence="6" type="ORF">MATL_G00095550</name>
</gene>
<keyword evidence="7" id="KW-1185">Reference proteome</keyword>
<dbReference type="Proteomes" id="UP001046870">
    <property type="component" value="Chromosome 7"/>
</dbReference>